<dbReference type="Proteomes" id="UP000708576">
    <property type="component" value="Unassembled WGS sequence"/>
</dbReference>
<proteinExistence type="predicted"/>
<evidence type="ECO:0000256" key="1">
    <source>
        <dbReference type="SAM" id="SignalP"/>
    </source>
</evidence>
<organism evidence="2 3">
    <name type="scientific">Carboxylicivirga linearis</name>
    <dbReference type="NCBI Taxonomy" id="1628157"/>
    <lineage>
        <taxon>Bacteria</taxon>
        <taxon>Pseudomonadati</taxon>
        <taxon>Bacteroidota</taxon>
        <taxon>Bacteroidia</taxon>
        <taxon>Marinilabiliales</taxon>
        <taxon>Marinilabiliaceae</taxon>
        <taxon>Carboxylicivirga</taxon>
    </lineage>
</organism>
<dbReference type="RefSeq" id="WP_212215303.1">
    <property type="nucleotide sequence ID" value="NZ_JAGUCO010000003.1"/>
</dbReference>
<feature type="signal peptide" evidence="1">
    <location>
        <begin position="1"/>
        <end position="21"/>
    </location>
</feature>
<protein>
    <recommendedName>
        <fullName evidence="4">Gliding motility protein RemB</fullName>
    </recommendedName>
</protein>
<accession>A0ABS5JTB2</accession>
<feature type="chain" id="PRO_5046976689" description="Gliding motility protein RemB" evidence="1">
    <location>
        <begin position="22"/>
        <end position="540"/>
    </location>
</feature>
<gene>
    <name evidence="2" type="ORF">KEM10_07205</name>
</gene>
<dbReference type="EMBL" id="JAGUCO010000003">
    <property type="protein sequence ID" value="MBS2098063.1"/>
    <property type="molecule type" value="Genomic_DNA"/>
</dbReference>
<sequence>MMKLKYVCLVVVLLMSIHSFAQLQSHYEDYQYSPFERYVYQPGNNFHSSVRQYRMDELNKMFNTDSVLYDGLRVPSGNLNFWKRIFNDDLIQLKKDDIHIVINPLFNFEYGKENIEGKTTYSNTRGLFIEGNIGKHLHFYTDFLETQSVVPNYIDDFANEYNVMPGWGKRKNYGENGHDFANVTAYIAFDFAKYFSLQLGNGKHFFGDGHRSMLLSDVAFSYPYVKLTADFWKIKYTVLYNKMLEYDETKVPNDYRFPGKYGVFQYLDFNIGKRASLGFFASVVYAEQDTTGYRGFDWHYLNPVAFMRPVEYALGSPDNITLGFNAKYIAAKWLTFYGQFVLGEFKADEVFGGTKWWANKNGFQLGFKTFDLFGIKKLDVQAEYNQARPYLYSHYTGVYSNSHYQQPLAHILGANFREGFGLIKYRHRRWMFKAELMTTMYGEDYGDGVSWGKNVIVGSNNRPKDENGRYIEYGHVIGQGLKTYVYNADFNVSFLINPRNMFNIVAGARLRKLTNDLYIEETQHFYFGVRTSIKSIYNNF</sequence>
<keyword evidence="1" id="KW-0732">Signal</keyword>
<evidence type="ECO:0000313" key="3">
    <source>
        <dbReference type="Proteomes" id="UP000708576"/>
    </source>
</evidence>
<reference evidence="2 3" key="1">
    <citation type="journal article" date="2015" name="Int. J. Syst. Evol. Microbiol.">
        <title>Carboxylicivirga linearis sp. nov., isolated from a sea cucumber culture pond.</title>
        <authorList>
            <person name="Wang F.Q."/>
            <person name="Zhou Y.X."/>
            <person name="Lin X.Z."/>
            <person name="Chen G.J."/>
            <person name="Du Z.J."/>
        </authorList>
    </citation>
    <scope>NUCLEOTIDE SEQUENCE [LARGE SCALE GENOMIC DNA]</scope>
    <source>
        <strain evidence="2 3">FB218</strain>
    </source>
</reference>
<name>A0ABS5JTB2_9BACT</name>
<evidence type="ECO:0008006" key="4">
    <source>
        <dbReference type="Google" id="ProtNLM"/>
    </source>
</evidence>
<keyword evidence="3" id="KW-1185">Reference proteome</keyword>
<evidence type="ECO:0000313" key="2">
    <source>
        <dbReference type="EMBL" id="MBS2098063.1"/>
    </source>
</evidence>
<comment type="caution">
    <text evidence="2">The sequence shown here is derived from an EMBL/GenBank/DDBJ whole genome shotgun (WGS) entry which is preliminary data.</text>
</comment>